<evidence type="ECO:0000313" key="1">
    <source>
        <dbReference type="EMBL" id="GMF44636.1"/>
    </source>
</evidence>
<dbReference type="OrthoDB" id="116720at2759"/>
<dbReference type="Proteomes" id="UP001165121">
    <property type="component" value="Unassembled WGS sequence"/>
</dbReference>
<reference evidence="1" key="1">
    <citation type="submission" date="2023-04" db="EMBL/GenBank/DDBJ databases">
        <title>Phytophthora fragariaefolia NBRC 109709.</title>
        <authorList>
            <person name="Ichikawa N."/>
            <person name="Sato H."/>
            <person name="Tonouchi N."/>
        </authorList>
    </citation>
    <scope>NUCLEOTIDE SEQUENCE</scope>
    <source>
        <strain evidence="1">NBRC 109709</strain>
    </source>
</reference>
<organism evidence="1 2">
    <name type="scientific">Phytophthora fragariaefolia</name>
    <dbReference type="NCBI Taxonomy" id="1490495"/>
    <lineage>
        <taxon>Eukaryota</taxon>
        <taxon>Sar</taxon>
        <taxon>Stramenopiles</taxon>
        <taxon>Oomycota</taxon>
        <taxon>Peronosporomycetes</taxon>
        <taxon>Peronosporales</taxon>
        <taxon>Peronosporaceae</taxon>
        <taxon>Phytophthora</taxon>
    </lineage>
</organism>
<proteinExistence type="predicted"/>
<accession>A0A9W6XT95</accession>
<keyword evidence="2" id="KW-1185">Reference proteome</keyword>
<dbReference type="EMBL" id="BSXT01001719">
    <property type="protein sequence ID" value="GMF44636.1"/>
    <property type="molecule type" value="Genomic_DNA"/>
</dbReference>
<gene>
    <name evidence="1" type="ORF">Pfra01_001564000</name>
</gene>
<name>A0A9W6XT95_9STRA</name>
<evidence type="ECO:0000313" key="2">
    <source>
        <dbReference type="Proteomes" id="UP001165121"/>
    </source>
</evidence>
<protein>
    <submittedName>
        <fullName evidence="1">Unnamed protein product</fullName>
    </submittedName>
</protein>
<dbReference type="AlphaFoldDB" id="A0A9W6XT95"/>
<comment type="caution">
    <text evidence="1">The sequence shown here is derived from an EMBL/GenBank/DDBJ whole genome shotgun (WGS) entry which is preliminary data.</text>
</comment>
<sequence length="186" mass="20687">MVGDVNGDIIATKGGEKRASKIDLKNVKMAPFSGLVPTGAYDSGVRDWWEQFSDQLEGAQRKRAAETYQEYADRLLQMSDGLTGDIANSANVQNALGTFLRLAWPQRKDIVQAHVRGKRGTPDSILNDAVAFLCELVQSDGRLDDYKRRKTAGGSRTVRVEAKPWIFELVERRTEVCSNINTDVLL</sequence>